<reference evidence="3" key="1">
    <citation type="submission" date="2011-02" db="EMBL/GenBank/DDBJ databases">
        <title>The complete sequence of chromosome of Deinococcus proteolyticus DSM 20540.</title>
        <authorList>
            <consortium name="US DOE Joint Genome Institute (JGI-PGF)"/>
            <person name="Lucas S."/>
            <person name="Copeland A."/>
            <person name="Lapidus A."/>
            <person name="Bruce D."/>
            <person name="Goodwin L."/>
            <person name="Pitluck S."/>
            <person name="Kyrpides N."/>
            <person name="Mavromatis K."/>
            <person name="Pagani I."/>
            <person name="Ivanova N."/>
            <person name="Ovchinnikova G."/>
            <person name="Zeytun A."/>
            <person name="Detter J.C."/>
            <person name="Han C."/>
            <person name="Land M."/>
            <person name="Hauser L."/>
            <person name="Markowitz V."/>
            <person name="Cheng J.-F."/>
            <person name="Hugenholtz P."/>
            <person name="Woyke T."/>
            <person name="Wu D."/>
            <person name="Pukall R."/>
            <person name="Steenblock K."/>
            <person name="Brambilla E."/>
            <person name="Klenk H.-P."/>
            <person name="Eisen J.A."/>
        </authorList>
    </citation>
    <scope>NUCLEOTIDE SEQUENCE [LARGE SCALE GENOMIC DNA]</scope>
    <source>
        <strain evidence="3">ATCC 35074 / DSM 20540 / JCM 6276 / NBRC 101906 / NCIMB 13154 / VKM Ac-1939 / CCM 2703 / MRP</strain>
    </source>
</reference>
<evidence type="ECO:0000259" key="1">
    <source>
        <dbReference type="PROSITE" id="PS51462"/>
    </source>
</evidence>
<protein>
    <submittedName>
        <fullName evidence="2">NUDIX hydrolase</fullName>
    </submittedName>
</protein>
<dbReference type="CDD" id="cd04645">
    <property type="entry name" value="LbH_gamma_CA_like"/>
    <property type="match status" value="1"/>
</dbReference>
<organism evidence="2 3">
    <name type="scientific">Deinococcus proteolyticus (strain ATCC 35074 / DSM 20540 / JCM 6276 / NBRC 101906 / NCIMB 13154 / VKM Ac-1939 / CCM 2703 / MRP)</name>
    <dbReference type="NCBI Taxonomy" id="693977"/>
    <lineage>
        <taxon>Bacteria</taxon>
        <taxon>Thermotogati</taxon>
        <taxon>Deinococcota</taxon>
        <taxon>Deinococci</taxon>
        <taxon>Deinococcales</taxon>
        <taxon>Deinococcaceae</taxon>
        <taxon>Deinococcus</taxon>
    </lineage>
</organism>
<dbReference type="SUPFAM" id="SSF55811">
    <property type="entry name" value="Nudix"/>
    <property type="match status" value="1"/>
</dbReference>
<dbReference type="AlphaFoldDB" id="F0RMH3"/>
<sequence>MTDRDATVCPSAGVQHGAGGVVFSDAGQVLLVQCRSSGWTFPKARLEPGEAPAHTATRGILQQTGIEAAELDWLPPTSHTSARGERHVTDWFLMKALSEEMQLKDPVYGDGFYPVREAAGRLDLTEDLQLLWQAEERWSRRRGPVGPLYALGERVPQVHRSAYVAPTAAVIGTVELAADSSVWFGAVLRGDIEPVRVGARSNVQDGAVLHTERGCPCILEEDVTVGHSAVVHGAHCGQGSLIGMGATLLSGSRVGRGAVVGAGALLREGAVVPDGMVAVGVPARVIGPAERFENAARYVANARHYRQHLRPAQDPAQEPAQE</sequence>
<accession>F0RMH3</accession>
<dbReference type="InterPro" id="IPR015797">
    <property type="entry name" value="NUDIX_hydrolase-like_dom_sf"/>
</dbReference>
<dbReference type="PROSITE" id="PS51462">
    <property type="entry name" value="NUDIX"/>
    <property type="match status" value="1"/>
</dbReference>
<feature type="domain" description="Nudix hydrolase" evidence="1">
    <location>
        <begin position="13"/>
        <end position="135"/>
    </location>
</feature>
<evidence type="ECO:0000313" key="2">
    <source>
        <dbReference type="EMBL" id="ADY26023.1"/>
    </source>
</evidence>
<name>F0RMH3_DEIPM</name>
<dbReference type="InterPro" id="IPR050484">
    <property type="entry name" value="Transf_Hexapept/Carb_Anhydrase"/>
</dbReference>
<dbReference type="PANTHER" id="PTHR13061">
    <property type="entry name" value="DYNACTIN SUBUNIT P25"/>
    <property type="match status" value="1"/>
</dbReference>
<dbReference type="CDD" id="cd03673">
    <property type="entry name" value="NUDIX_Ap6A_hydrolase"/>
    <property type="match status" value="1"/>
</dbReference>
<dbReference type="Proteomes" id="UP000007718">
    <property type="component" value="Chromosome"/>
</dbReference>
<dbReference type="InterPro" id="IPR047324">
    <property type="entry name" value="LbH_gamma_CA-like"/>
</dbReference>
<dbReference type="Gene3D" id="2.160.10.10">
    <property type="entry name" value="Hexapeptide repeat proteins"/>
    <property type="match status" value="1"/>
</dbReference>
<gene>
    <name evidence="2" type="ordered locus">Deipr_0867</name>
</gene>
<dbReference type="InterPro" id="IPR000086">
    <property type="entry name" value="NUDIX_hydrolase_dom"/>
</dbReference>
<proteinExistence type="predicted"/>
<keyword evidence="3" id="KW-1185">Reference proteome</keyword>
<dbReference type="InterPro" id="IPR011004">
    <property type="entry name" value="Trimer_LpxA-like_sf"/>
</dbReference>
<dbReference type="Pfam" id="PF00293">
    <property type="entry name" value="NUDIX"/>
    <property type="match status" value="1"/>
</dbReference>
<dbReference type="eggNOG" id="COG0663">
    <property type="taxonomic scope" value="Bacteria"/>
</dbReference>
<dbReference type="Gene3D" id="3.90.79.10">
    <property type="entry name" value="Nucleoside Triphosphate Pyrophosphohydrolase"/>
    <property type="match status" value="1"/>
</dbReference>
<reference evidence="2 3" key="2">
    <citation type="journal article" date="2012" name="Stand. Genomic Sci.">
        <title>Complete genome sequence of the orange-red pigmented, radioresistant Deinococcus proteolyticus type strain (MRP(T)).</title>
        <authorList>
            <person name="Copeland A."/>
            <person name="Zeytun A."/>
            <person name="Yassawong M."/>
            <person name="Nolan M."/>
            <person name="Lucas S."/>
            <person name="Hammon N."/>
            <person name="Deshpande S."/>
            <person name="Cheng J.F."/>
            <person name="Han C."/>
            <person name="Tapia R."/>
            <person name="Goodwin L.A."/>
            <person name="Pitluck S."/>
            <person name="Mavromatis K."/>
            <person name="Liolios K."/>
            <person name="Pagani I."/>
            <person name="Ivanova N."/>
            <person name="Mikhailova N."/>
            <person name="Pati A."/>
            <person name="Chen A."/>
            <person name="Palaniappan K."/>
            <person name="Land M."/>
            <person name="Hauser L."/>
            <person name="Jeffries C.D."/>
            <person name="Brambilla E.M."/>
            <person name="Rohde M."/>
            <person name="Sikorski J."/>
            <person name="Pukall R."/>
            <person name="Goker M."/>
            <person name="Detter J.C."/>
            <person name="Woyke T."/>
            <person name="Bristow J."/>
            <person name="Eisen J.A."/>
            <person name="Markowitz V."/>
            <person name="Hugenholtz P."/>
            <person name="Kyrpides N.C."/>
            <person name="Klenk H.P."/>
            <person name="Lapidus A."/>
        </authorList>
    </citation>
    <scope>NUCLEOTIDE SEQUENCE [LARGE SCALE GENOMIC DNA]</scope>
    <source>
        <strain evidence="3">ATCC 35074 / DSM 20540 / JCM 6276 / NBRC 101906 / NCIMB 13154 / VKM Ac-1939 / CCM 2703 / MRP</strain>
    </source>
</reference>
<dbReference type="GO" id="GO:0016787">
    <property type="term" value="F:hydrolase activity"/>
    <property type="evidence" value="ECO:0007669"/>
    <property type="project" value="UniProtKB-KW"/>
</dbReference>
<dbReference type="SUPFAM" id="SSF51161">
    <property type="entry name" value="Trimeric LpxA-like enzymes"/>
    <property type="match status" value="1"/>
</dbReference>
<dbReference type="KEGG" id="dpt:Deipr_0867"/>
<keyword evidence="2" id="KW-0378">Hydrolase</keyword>
<evidence type="ECO:0000313" key="3">
    <source>
        <dbReference type="Proteomes" id="UP000007718"/>
    </source>
</evidence>
<dbReference type="HOGENOM" id="CLU_862550_0_0_0"/>
<dbReference type="RefSeq" id="WP_013614632.1">
    <property type="nucleotide sequence ID" value="NC_015161.1"/>
</dbReference>
<dbReference type="PANTHER" id="PTHR13061:SF29">
    <property type="entry name" value="GAMMA CARBONIC ANHYDRASE-LIKE 1, MITOCHONDRIAL-RELATED"/>
    <property type="match status" value="1"/>
</dbReference>
<dbReference type="EMBL" id="CP002536">
    <property type="protein sequence ID" value="ADY26023.1"/>
    <property type="molecule type" value="Genomic_DNA"/>
</dbReference>
<dbReference type="STRING" id="693977.Deipr_0867"/>